<feature type="compositionally biased region" description="Gly residues" evidence="1">
    <location>
        <begin position="1"/>
        <end position="25"/>
    </location>
</feature>
<accession>A0AA88N4A2</accession>
<gene>
    <name evidence="2" type="ORF">Q5P01_007810</name>
</gene>
<evidence type="ECO:0000256" key="1">
    <source>
        <dbReference type="SAM" id="MobiDB-lite"/>
    </source>
</evidence>
<evidence type="ECO:0000313" key="3">
    <source>
        <dbReference type="Proteomes" id="UP001187415"/>
    </source>
</evidence>
<feature type="compositionally biased region" description="Polar residues" evidence="1">
    <location>
        <begin position="29"/>
        <end position="40"/>
    </location>
</feature>
<organism evidence="2 3">
    <name type="scientific">Channa striata</name>
    <name type="common">Snakehead murrel</name>
    <name type="synonym">Ophicephalus striatus</name>
    <dbReference type="NCBI Taxonomy" id="64152"/>
    <lineage>
        <taxon>Eukaryota</taxon>
        <taxon>Metazoa</taxon>
        <taxon>Chordata</taxon>
        <taxon>Craniata</taxon>
        <taxon>Vertebrata</taxon>
        <taxon>Euteleostomi</taxon>
        <taxon>Actinopterygii</taxon>
        <taxon>Neopterygii</taxon>
        <taxon>Teleostei</taxon>
        <taxon>Neoteleostei</taxon>
        <taxon>Acanthomorphata</taxon>
        <taxon>Anabantaria</taxon>
        <taxon>Anabantiformes</taxon>
        <taxon>Channoidei</taxon>
        <taxon>Channidae</taxon>
        <taxon>Channa</taxon>
    </lineage>
</organism>
<keyword evidence="3" id="KW-1185">Reference proteome</keyword>
<sequence length="120" mass="12082">MTEPVGGGRRGVGGGGGGGGGGGWVQSGADCSSTTGSHTRSAGLHHSPLCSAIPRCPAHLRPAGPRRSSSPHAKNNLRPHGAANRELMEPDEGGRRRTPSGCASASPQIGIRRCHLSSTC</sequence>
<feature type="region of interest" description="Disordered" evidence="1">
    <location>
        <begin position="1"/>
        <end position="108"/>
    </location>
</feature>
<proteinExistence type="predicted"/>
<name>A0AA88N4A2_CHASR</name>
<dbReference type="AlphaFoldDB" id="A0AA88N4A2"/>
<reference evidence="2" key="1">
    <citation type="submission" date="2023-07" db="EMBL/GenBank/DDBJ databases">
        <title>Chromosome-level Genome Assembly of Striped Snakehead (Channa striata).</title>
        <authorList>
            <person name="Liu H."/>
        </authorList>
    </citation>
    <scope>NUCLEOTIDE SEQUENCE</scope>
    <source>
        <strain evidence="2">Gz</strain>
        <tissue evidence="2">Muscle</tissue>
    </source>
</reference>
<protein>
    <submittedName>
        <fullName evidence="2">Uncharacterized protein</fullName>
    </submittedName>
</protein>
<comment type="caution">
    <text evidence="2">The sequence shown here is derived from an EMBL/GenBank/DDBJ whole genome shotgun (WGS) entry which is preliminary data.</text>
</comment>
<evidence type="ECO:0000313" key="2">
    <source>
        <dbReference type="EMBL" id="KAK2851534.1"/>
    </source>
</evidence>
<dbReference type="EMBL" id="JAUPFM010000005">
    <property type="protein sequence ID" value="KAK2851534.1"/>
    <property type="molecule type" value="Genomic_DNA"/>
</dbReference>
<feature type="compositionally biased region" description="Basic and acidic residues" evidence="1">
    <location>
        <begin position="86"/>
        <end position="95"/>
    </location>
</feature>
<dbReference type="Proteomes" id="UP001187415">
    <property type="component" value="Unassembled WGS sequence"/>
</dbReference>